<dbReference type="AlphaFoldDB" id="A0A366HW61"/>
<protein>
    <submittedName>
        <fullName evidence="1">Uncharacterized protein</fullName>
    </submittedName>
</protein>
<gene>
    <name evidence="1" type="ORF">DES53_101739</name>
</gene>
<name>A0A366HW61_9BACT</name>
<evidence type="ECO:0000313" key="2">
    <source>
        <dbReference type="Proteomes" id="UP000253426"/>
    </source>
</evidence>
<reference evidence="1 2" key="1">
    <citation type="submission" date="2018-06" db="EMBL/GenBank/DDBJ databases">
        <title>Genomic Encyclopedia of Type Strains, Phase IV (KMG-IV): sequencing the most valuable type-strain genomes for metagenomic binning, comparative biology and taxonomic classification.</title>
        <authorList>
            <person name="Goeker M."/>
        </authorList>
    </citation>
    <scope>NUCLEOTIDE SEQUENCE [LARGE SCALE GENOMIC DNA]</scope>
    <source>
        <strain evidence="1 2">DSM 25532</strain>
    </source>
</reference>
<keyword evidence="2" id="KW-1185">Reference proteome</keyword>
<organism evidence="1 2">
    <name type="scientific">Roseimicrobium gellanilyticum</name>
    <dbReference type="NCBI Taxonomy" id="748857"/>
    <lineage>
        <taxon>Bacteria</taxon>
        <taxon>Pseudomonadati</taxon>
        <taxon>Verrucomicrobiota</taxon>
        <taxon>Verrucomicrobiia</taxon>
        <taxon>Verrucomicrobiales</taxon>
        <taxon>Verrucomicrobiaceae</taxon>
        <taxon>Roseimicrobium</taxon>
    </lineage>
</organism>
<dbReference type="Proteomes" id="UP000253426">
    <property type="component" value="Unassembled WGS sequence"/>
</dbReference>
<dbReference type="EMBL" id="QNRR01000001">
    <property type="protein sequence ID" value="RBP47939.1"/>
    <property type="molecule type" value="Genomic_DNA"/>
</dbReference>
<proteinExistence type="predicted"/>
<comment type="caution">
    <text evidence="1">The sequence shown here is derived from an EMBL/GenBank/DDBJ whole genome shotgun (WGS) entry which is preliminary data.</text>
</comment>
<sequence length="59" mass="6322">MATELGYPVSMLAQLTARNGMARSNSFIRLLVFSESGRIPKLAGKRIFNVKPAADVVAG</sequence>
<accession>A0A366HW61</accession>
<evidence type="ECO:0000313" key="1">
    <source>
        <dbReference type="EMBL" id="RBP47939.1"/>
    </source>
</evidence>